<dbReference type="GO" id="GO:0140359">
    <property type="term" value="F:ABC-type transporter activity"/>
    <property type="evidence" value="ECO:0007669"/>
    <property type="project" value="InterPro"/>
</dbReference>
<name>A0A8T7M429_9CHLR</name>
<keyword evidence="7" id="KW-0614">Plasmid</keyword>
<keyword evidence="2" id="KW-0813">Transport</keyword>
<evidence type="ECO:0000256" key="3">
    <source>
        <dbReference type="ARBA" id="ARBA00022741"/>
    </source>
</evidence>
<dbReference type="Gene3D" id="2.70.50.60">
    <property type="entry name" value="abc- transporter (atp binding component) like domain"/>
    <property type="match status" value="1"/>
</dbReference>
<dbReference type="AlphaFoldDB" id="A0A8T7M429"/>
<comment type="similarity">
    <text evidence="1">Belongs to the ABC transporter superfamily.</text>
</comment>
<evidence type="ECO:0000313" key="6">
    <source>
        <dbReference type="EMBL" id="NWJ46826.1"/>
    </source>
</evidence>
<proteinExistence type="inferred from homology"/>
<dbReference type="RefSeq" id="WP_341472066.1">
    <property type="nucleotide sequence ID" value="NZ_CP128401.1"/>
</dbReference>
<evidence type="ECO:0000313" key="7">
    <source>
        <dbReference type="EMBL" id="WJW70189.1"/>
    </source>
</evidence>
<dbReference type="Gene3D" id="3.40.50.300">
    <property type="entry name" value="P-loop containing nucleotide triphosphate hydrolases"/>
    <property type="match status" value="1"/>
</dbReference>
<evidence type="ECO:0000313" key="8">
    <source>
        <dbReference type="Proteomes" id="UP000521676"/>
    </source>
</evidence>
<keyword evidence="9" id="KW-1185">Reference proteome</keyword>
<dbReference type="SUPFAM" id="SSF52540">
    <property type="entry name" value="P-loop containing nucleoside triphosphate hydrolases"/>
    <property type="match status" value="1"/>
</dbReference>
<gene>
    <name evidence="6" type="ORF">HXX08_13240</name>
    <name evidence="7" type="ORF">OZ401_004697</name>
</gene>
<evidence type="ECO:0000313" key="9">
    <source>
        <dbReference type="Proteomes" id="UP001431572"/>
    </source>
</evidence>
<dbReference type="PROSITE" id="PS50893">
    <property type="entry name" value="ABC_TRANSPORTER_2"/>
    <property type="match status" value="1"/>
</dbReference>
<accession>A0A8T7M429</accession>
<keyword evidence="3" id="KW-0547">Nucleotide-binding</keyword>
<dbReference type="PANTHER" id="PTHR46743">
    <property type="entry name" value="TEICHOIC ACIDS EXPORT ATP-BINDING PROTEIN TAGH"/>
    <property type="match status" value="1"/>
</dbReference>
<dbReference type="SMART" id="SM00382">
    <property type="entry name" value="AAA"/>
    <property type="match status" value="1"/>
</dbReference>
<dbReference type="CDD" id="cd03220">
    <property type="entry name" value="ABC_KpsT_Wzt"/>
    <property type="match status" value="1"/>
</dbReference>
<dbReference type="EMBL" id="CP128401">
    <property type="protein sequence ID" value="WJW70189.1"/>
    <property type="molecule type" value="Genomic_DNA"/>
</dbReference>
<dbReference type="InterPro" id="IPR003593">
    <property type="entry name" value="AAA+_ATPase"/>
</dbReference>
<reference evidence="7" key="2">
    <citation type="journal article" date="2024" name="Nature">
        <title>Anoxygenic phototroph of the Chloroflexota uses a type I reaction centre.</title>
        <authorList>
            <person name="Tsuji J.M."/>
            <person name="Shaw N.A."/>
            <person name="Nagashima S."/>
            <person name="Venkiteswaran J.J."/>
            <person name="Schiff S.L."/>
            <person name="Watanabe T."/>
            <person name="Fukui M."/>
            <person name="Hanada S."/>
            <person name="Tank M."/>
            <person name="Neufeld J.D."/>
        </authorList>
    </citation>
    <scope>NUCLEOTIDE SEQUENCE</scope>
    <source>
        <strain evidence="7">L227-S17</strain>
        <plasmid evidence="7 9">unnamed1</plasmid>
    </source>
</reference>
<dbReference type="InterPro" id="IPR003439">
    <property type="entry name" value="ABC_transporter-like_ATP-bd"/>
</dbReference>
<dbReference type="CDD" id="cd10147">
    <property type="entry name" value="Wzt_C-like"/>
    <property type="match status" value="1"/>
</dbReference>
<dbReference type="GO" id="GO:0016887">
    <property type="term" value="F:ATP hydrolysis activity"/>
    <property type="evidence" value="ECO:0007669"/>
    <property type="project" value="InterPro"/>
</dbReference>
<organism evidence="6 8">
    <name type="scientific">Candidatus Chlorohelix allophototropha</name>
    <dbReference type="NCBI Taxonomy" id="3003348"/>
    <lineage>
        <taxon>Bacteria</taxon>
        <taxon>Bacillati</taxon>
        <taxon>Chloroflexota</taxon>
        <taxon>Chloroflexia</taxon>
        <taxon>Candidatus Chloroheliales</taxon>
        <taxon>Candidatus Chloroheliaceae</taxon>
        <taxon>Candidatus Chlorohelix</taxon>
    </lineage>
</organism>
<dbReference type="InterPro" id="IPR015860">
    <property type="entry name" value="ABC_transpr_TagH-like"/>
</dbReference>
<dbReference type="InterPro" id="IPR050683">
    <property type="entry name" value="Bact_Polysacc_Export_ATP-bd"/>
</dbReference>
<protein>
    <submittedName>
        <fullName evidence="6">ABC transporter ATP-binding protein</fullName>
    </submittedName>
</protein>
<dbReference type="InterPro" id="IPR029439">
    <property type="entry name" value="Wzt_C"/>
</dbReference>
<dbReference type="GO" id="GO:0005524">
    <property type="term" value="F:ATP binding"/>
    <property type="evidence" value="ECO:0007669"/>
    <property type="project" value="UniProtKB-KW"/>
</dbReference>
<dbReference type="EMBL" id="JACATZ010000001">
    <property type="protein sequence ID" value="NWJ46826.1"/>
    <property type="molecule type" value="Genomic_DNA"/>
</dbReference>
<dbReference type="PANTHER" id="PTHR46743:SF2">
    <property type="entry name" value="TEICHOIC ACIDS EXPORT ATP-BINDING PROTEIN TAGH"/>
    <property type="match status" value="1"/>
</dbReference>
<dbReference type="InterPro" id="IPR027417">
    <property type="entry name" value="P-loop_NTPase"/>
</dbReference>
<sequence length="409" mass="45543">MDPQNVIEIVGLKKCYTRKEGNSGLKDLLVRLRGRTKTEEYWALQGIDLTVKRGATLGIIGNNGAGKSTLLRMICGLGRPTKGSVKRRGNLASLLELGSGFSPEFTGRENVMTILMLSGLTRKDALKRLPEIVEFSEISDFIDVPVRTYSSGMWLRLAFSAAICIDPDLIVVDEVLAVGDLRFKKKCLERMLKMKETGKTIILVSHSMDQIETLCDQVLWLENGRIREHGRSAEVVESYKNRAFTATVAPEKVAVVGSGPVAQFREGVSEIELKRVWLSNEQRQPIDAISPSDPLNVHIEYSPNGLIAEPNFLVGLYREDGIKLYETSTEADNVSVGDIATDGSITLTFSELPLLEGHYYLDVGIFEQNWNRSYVYTSRISAFHVIGHTPGKGVFQPPHRWEANKGDER</sequence>
<evidence type="ECO:0000256" key="4">
    <source>
        <dbReference type="ARBA" id="ARBA00022840"/>
    </source>
</evidence>
<evidence type="ECO:0000259" key="5">
    <source>
        <dbReference type="PROSITE" id="PS50893"/>
    </source>
</evidence>
<keyword evidence="4 6" id="KW-0067">ATP-binding</keyword>
<dbReference type="Proteomes" id="UP000521676">
    <property type="component" value="Unassembled WGS sequence"/>
</dbReference>
<dbReference type="Proteomes" id="UP001431572">
    <property type="component" value="Plasmid unnamed1"/>
</dbReference>
<geneLocation type="plasmid" evidence="7 9">
    <name>unnamed1</name>
</geneLocation>
<dbReference type="GO" id="GO:0016020">
    <property type="term" value="C:membrane"/>
    <property type="evidence" value="ECO:0007669"/>
    <property type="project" value="InterPro"/>
</dbReference>
<evidence type="ECO:0000256" key="2">
    <source>
        <dbReference type="ARBA" id="ARBA00022448"/>
    </source>
</evidence>
<evidence type="ECO:0000256" key="1">
    <source>
        <dbReference type="ARBA" id="ARBA00005417"/>
    </source>
</evidence>
<feature type="domain" description="ABC transporter" evidence="5">
    <location>
        <begin position="23"/>
        <end position="248"/>
    </location>
</feature>
<dbReference type="Pfam" id="PF14524">
    <property type="entry name" value="Wzt_C"/>
    <property type="match status" value="1"/>
</dbReference>
<reference evidence="6 8" key="1">
    <citation type="submission" date="2020-06" db="EMBL/GenBank/DDBJ databases">
        <title>Anoxygenic phototrophic Chloroflexota member uses a Type I reaction center.</title>
        <authorList>
            <person name="Tsuji J.M."/>
            <person name="Shaw N.A."/>
            <person name="Nagashima S."/>
            <person name="Venkiteswaran J."/>
            <person name="Schiff S.L."/>
            <person name="Hanada S."/>
            <person name="Tank M."/>
            <person name="Neufeld J.D."/>
        </authorList>
    </citation>
    <scope>NUCLEOTIDE SEQUENCE [LARGE SCALE GENOMIC DNA]</scope>
    <source>
        <strain evidence="6">L227-S17</strain>
    </source>
</reference>
<dbReference type="Pfam" id="PF00005">
    <property type="entry name" value="ABC_tran"/>
    <property type="match status" value="1"/>
</dbReference>